<evidence type="ECO:0000256" key="1">
    <source>
        <dbReference type="SAM" id="Phobius"/>
    </source>
</evidence>
<dbReference type="KEGG" id="lzy:LZ3411_0527"/>
<name>A0A1Y6JUE4_9LACO</name>
<keyword evidence="1" id="KW-0812">Transmembrane</keyword>
<feature type="domain" description="WxL Interacting Protein peptidoglycan binding" evidence="3">
    <location>
        <begin position="32"/>
        <end position="153"/>
    </location>
</feature>
<dbReference type="Proteomes" id="UP000195412">
    <property type="component" value="Chromosome I"/>
</dbReference>
<protein>
    <submittedName>
        <fullName evidence="5">Cell surface protein</fullName>
    </submittedName>
</protein>
<evidence type="ECO:0000259" key="4">
    <source>
        <dbReference type="Pfam" id="PF11797"/>
    </source>
</evidence>
<sequence length="343" mass="37948">MKRFWQWTVVLGTLLLAICGYQQVAHAENVGYTVNAVLPKNQDDSAATYFALRVKPKQQQKLSVVISNQTKSASKFKVSVNQAITNDNGVIDYSQSHPTLDQSLKVGIKDIFAKQSLPTVTVPGKKSKTVTVQLKMPAKKLNGMVLGGINVQKVTNADQKAKKGVNITNSFAYVIGVRLRESAVNVAPNMTLLSVKAGQSNSLNQVNTKLQNPEPGIMSNLKVKAKVTAQGSDKVILQNEKSNLAMAPNSSFNYALPFGNKNLKAGTYTLTLDATAQGGYKWHFVRNFTITDKQLNQLANKYNQPQQKSYFWWFVAGGAVIVLLLAIILYLLWRNRRDRNQED</sequence>
<evidence type="ECO:0000313" key="6">
    <source>
        <dbReference type="Proteomes" id="UP000195412"/>
    </source>
</evidence>
<keyword evidence="2" id="KW-0732">Signal</keyword>
<proteinExistence type="predicted"/>
<evidence type="ECO:0000313" key="5">
    <source>
        <dbReference type="EMBL" id="SMS13577.1"/>
    </source>
</evidence>
<dbReference type="InterPro" id="IPR021759">
    <property type="entry name" value="WxLIP_HBD"/>
</dbReference>
<dbReference type="EMBL" id="LT854705">
    <property type="protein sequence ID" value="SMS13577.1"/>
    <property type="molecule type" value="Genomic_DNA"/>
</dbReference>
<dbReference type="RefSeq" id="WP_087741591.1">
    <property type="nucleotide sequence ID" value="NZ_LT854705.1"/>
</dbReference>
<feature type="chain" id="PRO_5012102372" evidence="2">
    <location>
        <begin position="28"/>
        <end position="343"/>
    </location>
</feature>
<feature type="signal peptide" evidence="2">
    <location>
        <begin position="1"/>
        <end position="27"/>
    </location>
</feature>
<dbReference type="AlphaFoldDB" id="A0A1Y6JUE4"/>
<organism evidence="5 6">
    <name type="scientific">Levilactobacillus zymae</name>
    <dbReference type="NCBI Taxonomy" id="267363"/>
    <lineage>
        <taxon>Bacteria</taxon>
        <taxon>Bacillati</taxon>
        <taxon>Bacillota</taxon>
        <taxon>Bacilli</taxon>
        <taxon>Lactobacillales</taxon>
        <taxon>Lactobacillaceae</taxon>
        <taxon>Levilactobacillus</taxon>
    </lineage>
</organism>
<reference evidence="6" key="1">
    <citation type="submission" date="2017-05" db="EMBL/GenBank/DDBJ databases">
        <authorList>
            <person name="Papadimitriou K."/>
        </authorList>
    </citation>
    <scope>NUCLEOTIDE SEQUENCE [LARGE SCALE GENOMIC DNA]</scope>
    <source>
        <strain evidence="6">ACA-DC 3411</strain>
    </source>
</reference>
<feature type="domain" description="WxL Interacting Protein host binding" evidence="4">
    <location>
        <begin position="162"/>
        <end position="299"/>
    </location>
</feature>
<dbReference type="InterPro" id="IPR010317">
    <property type="entry name" value="WxLIP_PGBD"/>
</dbReference>
<feature type="transmembrane region" description="Helical" evidence="1">
    <location>
        <begin position="310"/>
        <end position="333"/>
    </location>
</feature>
<evidence type="ECO:0000256" key="2">
    <source>
        <dbReference type="SAM" id="SignalP"/>
    </source>
</evidence>
<accession>A0A1Y6JUE4</accession>
<dbReference type="Pfam" id="PF06030">
    <property type="entry name" value="WxLIP_PGBD"/>
    <property type="match status" value="1"/>
</dbReference>
<evidence type="ECO:0000259" key="3">
    <source>
        <dbReference type="Pfam" id="PF06030"/>
    </source>
</evidence>
<gene>
    <name evidence="5" type="ORF">LZ3411_0527</name>
</gene>
<dbReference type="Pfam" id="PF11797">
    <property type="entry name" value="WxLIP_HBD"/>
    <property type="match status" value="1"/>
</dbReference>
<keyword evidence="1" id="KW-0472">Membrane</keyword>
<keyword evidence="1" id="KW-1133">Transmembrane helix</keyword>